<name>A0A0R3RRM5_9BILA</name>
<reference evidence="3" key="1">
    <citation type="submission" date="2017-02" db="UniProtKB">
        <authorList>
            <consortium name="WormBaseParasite"/>
        </authorList>
    </citation>
    <scope>IDENTIFICATION</scope>
</reference>
<evidence type="ECO:0000313" key="3">
    <source>
        <dbReference type="WBParaSite" id="EEL_0000440601-mRNA-1"/>
    </source>
</evidence>
<evidence type="ECO:0000256" key="1">
    <source>
        <dbReference type="SAM" id="MobiDB-lite"/>
    </source>
</evidence>
<keyword evidence="2" id="KW-1185">Reference proteome</keyword>
<dbReference type="WBParaSite" id="EEL_0000440601-mRNA-1">
    <property type="protein sequence ID" value="EEL_0000440601-mRNA-1"/>
    <property type="gene ID" value="EEL_0000440601"/>
</dbReference>
<organism evidence="2 3">
    <name type="scientific">Elaeophora elaphi</name>
    <dbReference type="NCBI Taxonomy" id="1147741"/>
    <lineage>
        <taxon>Eukaryota</taxon>
        <taxon>Metazoa</taxon>
        <taxon>Ecdysozoa</taxon>
        <taxon>Nematoda</taxon>
        <taxon>Chromadorea</taxon>
        <taxon>Rhabditida</taxon>
        <taxon>Spirurina</taxon>
        <taxon>Spiruromorpha</taxon>
        <taxon>Filarioidea</taxon>
        <taxon>Onchocercidae</taxon>
        <taxon>Elaeophora</taxon>
    </lineage>
</organism>
<feature type="compositionally biased region" description="Acidic residues" evidence="1">
    <location>
        <begin position="114"/>
        <end position="125"/>
    </location>
</feature>
<feature type="compositionally biased region" description="Polar residues" evidence="1">
    <location>
        <begin position="189"/>
        <end position="200"/>
    </location>
</feature>
<dbReference type="Proteomes" id="UP000050640">
    <property type="component" value="Unplaced"/>
</dbReference>
<feature type="region of interest" description="Disordered" evidence="1">
    <location>
        <begin position="189"/>
        <end position="225"/>
    </location>
</feature>
<feature type="compositionally biased region" description="Basic and acidic residues" evidence="1">
    <location>
        <begin position="206"/>
        <end position="219"/>
    </location>
</feature>
<protein>
    <submittedName>
        <fullName evidence="3">Uncharacterized protein</fullName>
    </submittedName>
</protein>
<feature type="compositionally biased region" description="Low complexity" evidence="1">
    <location>
        <begin position="150"/>
        <end position="169"/>
    </location>
</feature>
<dbReference type="AlphaFoldDB" id="A0A0R3RRM5"/>
<accession>A0A0R3RRM5</accession>
<sequence length="225" mass="26477">MSFFSRDTFEHSVSKSREKERRSTVSHEQSSADSEAEQTKRGGLLEQHHQDMESSKYSNNEENEVTKVARQEGIEYCRDKLIIKPKKMPYDQKQQKISQGITKERSDYPTMEDICSDWESLDETEQMSQQPEPKTDRESKKPIQLQTLKESSPQLQQEQQQQSLQYQQSAEYNQHVQQCQNPQNLYQIQQRQLSKTSNALQRPKNKAVEKHQAKKKPDVYLKPNK</sequence>
<proteinExistence type="predicted"/>
<feature type="compositionally biased region" description="Basic and acidic residues" evidence="1">
    <location>
        <begin position="7"/>
        <end position="25"/>
    </location>
</feature>
<evidence type="ECO:0000313" key="2">
    <source>
        <dbReference type="Proteomes" id="UP000050640"/>
    </source>
</evidence>
<feature type="region of interest" description="Disordered" evidence="1">
    <location>
        <begin position="1"/>
        <end position="174"/>
    </location>
</feature>
<feature type="compositionally biased region" description="Basic and acidic residues" evidence="1">
    <location>
        <begin position="64"/>
        <end position="94"/>
    </location>
</feature>